<dbReference type="AlphaFoldDB" id="A0A517P9Z9"/>
<dbReference type="Proteomes" id="UP000318741">
    <property type="component" value="Chromosome"/>
</dbReference>
<name>A0A517P9Z9_9PLAN</name>
<feature type="region of interest" description="Disordered" evidence="1">
    <location>
        <begin position="18"/>
        <end position="82"/>
    </location>
</feature>
<evidence type="ECO:0000256" key="1">
    <source>
        <dbReference type="SAM" id="MobiDB-lite"/>
    </source>
</evidence>
<protein>
    <submittedName>
        <fullName evidence="2">Uncharacterized protein</fullName>
    </submittedName>
</protein>
<feature type="compositionally biased region" description="Basic and acidic residues" evidence="1">
    <location>
        <begin position="43"/>
        <end position="60"/>
    </location>
</feature>
<reference evidence="2 3" key="1">
    <citation type="submission" date="2019-02" db="EMBL/GenBank/DDBJ databases">
        <title>Deep-cultivation of Planctomycetes and their phenomic and genomic characterization uncovers novel biology.</title>
        <authorList>
            <person name="Wiegand S."/>
            <person name="Jogler M."/>
            <person name="Boedeker C."/>
            <person name="Pinto D."/>
            <person name="Vollmers J."/>
            <person name="Rivas-Marin E."/>
            <person name="Kohn T."/>
            <person name="Peeters S.H."/>
            <person name="Heuer A."/>
            <person name="Rast P."/>
            <person name="Oberbeckmann S."/>
            <person name="Bunk B."/>
            <person name="Jeske O."/>
            <person name="Meyerdierks A."/>
            <person name="Storesund J.E."/>
            <person name="Kallscheuer N."/>
            <person name="Luecker S."/>
            <person name="Lage O.M."/>
            <person name="Pohl T."/>
            <person name="Merkel B.J."/>
            <person name="Hornburger P."/>
            <person name="Mueller R.-W."/>
            <person name="Bruemmer F."/>
            <person name="Labrenz M."/>
            <person name="Spormann A.M."/>
            <person name="Op den Camp H."/>
            <person name="Overmann J."/>
            <person name="Amann R."/>
            <person name="Jetten M.S.M."/>
            <person name="Mascher T."/>
            <person name="Medema M.H."/>
            <person name="Devos D.P."/>
            <person name="Kaster A.-K."/>
            <person name="Ovreas L."/>
            <person name="Rohde M."/>
            <person name="Galperin M.Y."/>
            <person name="Jogler C."/>
        </authorList>
    </citation>
    <scope>NUCLEOTIDE SEQUENCE [LARGE SCALE GENOMIC DNA]</scope>
    <source>
        <strain evidence="2 3">CA12</strain>
    </source>
</reference>
<dbReference type="KEGG" id="acaf:CA12_23010"/>
<proteinExistence type="predicted"/>
<accession>A0A517P9Z9</accession>
<keyword evidence="3" id="KW-1185">Reference proteome</keyword>
<sequence>MVTIPGRVTGMRVVRGFKPRTSSKALPESRIHTSEPSIPTGPPDDRPLLRHALPGEEANRRRQVGPGIHSERQPTRSLKFLL</sequence>
<dbReference type="EMBL" id="CP036265">
    <property type="protein sequence ID" value="QDT16201.1"/>
    <property type="molecule type" value="Genomic_DNA"/>
</dbReference>
<evidence type="ECO:0000313" key="2">
    <source>
        <dbReference type="EMBL" id="QDT16201.1"/>
    </source>
</evidence>
<organism evidence="2 3">
    <name type="scientific">Alienimonas californiensis</name>
    <dbReference type="NCBI Taxonomy" id="2527989"/>
    <lineage>
        <taxon>Bacteria</taxon>
        <taxon>Pseudomonadati</taxon>
        <taxon>Planctomycetota</taxon>
        <taxon>Planctomycetia</taxon>
        <taxon>Planctomycetales</taxon>
        <taxon>Planctomycetaceae</taxon>
        <taxon>Alienimonas</taxon>
    </lineage>
</organism>
<gene>
    <name evidence="2" type="ORF">CA12_23010</name>
</gene>
<evidence type="ECO:0000313" key="3">
    <source>
        <dbReference type="Proteomes" id="UP000318741"/>
    </source>
</evidence>